<dbReference type="Pfam" id="PF00400">
    <property type="entry name" value="WD40"/>
    <property type="match status" value="2"/>
</dbReference>
<dbReference type="AlphaFoldDB" id="A0A2T7NLW1"/>
<keyword evidence="1" id="KW-0853">WD repeat</keyword>
<feature type="repeat" description="WD" evidence="1">
    <location>
        <begin position="581"/>
        <end position="614"/>
    </location>
</feature>
<comment type="caution">
    <text evidence="3">The sequence shown here is derived from an EMBL/GenBank/DDBJ whole genome shotgun (WGS) entry which is preliminary data.</text>
</comment>
<feature type="region of interest" description="Disordered" evidence="2">
    <location>
        <begin position="1075"/>
        <end position="1094"/>
    </location>
</feature>
<dbReference type="SUPFAM" id="SSF81383">
    <property type="entry name" value="F-box domain"/>
    <property type="match status" value="1"/>
</dbReference>
<evidence type="ECO:0000256" key="2">
    <source>
        <dbReference type="SAM" id="MobiDB-lite"/>
    </source>
</evidence>
<accession>A0A2T7NLW1</accession>
<dbReference type="EMBL" id="PZQS01000011">
    <property type="protein sequence ID" value="PVD22154.1"/>
    <property type="molecule type" value="Genomic_DNA"/>
</dbReference>
<feature type="repeat" description="WD" evidence="1">
    <location>
        <begin position="68"/>
        <end position="100"/>
    </location>
</feature>
<dbReference type="OrthoDB" id="192402at2759"/>
<dbReference type="SUPFAM" id="SSF50978">
    <property type="entry name" value="WD40 repeat-like"/>
    <property type="match status" value="2"/>
</dbReference>
<dbReference type="GO" id="GO:0080008">
    <property type="term" value="C:Cul4-RING E3 ubiquitin ligase complex"/>
    <property type="evidence" value="ECO:0007669"/>
    <property type="project" value="InterPro"/>
</dbReference>
<protein>
    <recommendedName>
        <fullName evidence="5">F-box domain-containing protein</fullName>
    </recommendedName>
</protein>
<dbReference type="CDD" id="cd09917">
    <property type="entry name" value="F-box_SF"/>
    <property type="match status" value="1"/>
</dbReference>
<dbReference type="PANTHER" id="PTHR20995">
    <property type="entry name" value="F-BOX/WD REPEAT-CONTAINING PROTEIN 5"/>
    <property type="match status" value="1"/>
</dbReference>
<evidence type="ECO:0008006" key="5">
    <source>
        <dbReference type="Google" id="ProtNLM"/>
    </source>
</evidence>
<name>A0A2T7NLW1_POMCA</name>
<dbReference type="InterPro" id="IPR036047">
    <property type="entry name" value="F-box-like_dom_sf"/>
</dbReference>
<dbReference type="GO" id="GO:0019005">
    <property type="term" value="C:SCF ubiquitin ligase complex"/>
    <property type="evidence" value="ECO:0007669"/>
    <property type="project" value="InterPro"/>
</dbReference>
<proteinExistence type="predicted"/>
<keyword evidence="4" id="KW-1185">Reference proteome</keyword>
<dbReference type="PROSITE" id="PS50294">
    <property type="entry name" value="WD_REPEATS_REGION"/>
    <property type="match status" value="2"/>
</dbReference>
<evidence type="ECO:0000313" key="3">
    <source>
        <dbReference type="EMBL" id="PVD22154.1"/>
    </source>
</evidence>
<dbReference type="SMART" id="SM00320">
    <property type="entry name" value="WD40"/>
    <property type="match status" value="6"/>
</dbReference>
<gene>
    <name evidence="3" type="ORF">C0Q70_17959</name>
</gene>
<dbReference type="PANTHER" id="PTHR20995:SF17">
    <property type="entry name" value="F-BOX_WD REPEAT-CONTAINING PROTEIN 5"/>
    <property type="match status" value="1"/>
</dbReference>
<evidence type="ECO:0000256" key="1">
    <source>
        <dbReference type="PROSITE-ProRule" id="PRU00221"/>
    </source>
</evidence>
<dbReference type="Proteomes" id="UP000245119">
    <property type="component" value="Linkage Group LG11"/>
</dbReference>
<dbReference type="STRING" id="400727.A0A2T7NLW1"/>
<sequence>MAEVVSASLHSLSNLPDNILLEIIAYLPVHCLGRLACVVLPLPPGAESWRSEYQRLSDQAPVVLCQVLRGHRAEVLHVSFSHSGHIFATSSKDGIVMVWKADIPCSLQFSVNTVHRLNWVYTVFSQFSMSDTKLLVSGYHSSSFSAFGQLAVFDLQSLELVSLVENDPLDLYGAWYDDNHFLSGTIQQTENDTSISSIWLNKISGTSSVKTAGVASCLYHFQNVSSGCIRTILLADCSSPRLPLLTTAECGQSRHSASDCFENSCDKRWPLTLEDELHNTTLGMGFEKKSSDHSSGGQKAALVPTFAGSFMQSVSCEHVESFESALDQKQTGRTSAVQISTHEGKLLVCSMSLDTYAPHVIGIKRLQMEKIKDSMSAGEGWVERSDGVQNLPDMHADMAINHQIDSMDHEINVHGRIVGMALSPDHRFLFFNIRKWPKHYTITDVMEPPPMSKNMEVRVLDLQSLQETGSVFSSHKAFSPNHQCFFVFLDVSKHYVASGAENKQGYLWDRDYNVFLGSFLHSDVVSCVAFNPCNEEMLVTVGDDFQIKVPQSVPLLPGATSWRIEYQRLCDRTPEVLHQELQGHTDEVLHVSFSHNGRMFATTSKDRHIMVWNVGKSCTLKFSLNMSIFGWQRTRCPKFNKSDTLLLVSGPTLSSGEIAIVDLEYHCVRATFTNDPYCVNGAWYNDSYFLSGALKEVGLSFISSVKMNKVSQESNSENVDLYHFRNSGGSFISSFIITDLNNACDYRFPQVTSDEAKSLGQFTHSSTHCRNNSSGKSEASDCCIMESDIQRKIDTVNGGTGDRMKIASPEDRLLIFSMGVDMHVPHAVGIKLMHLKDVEMAQNCQFPARTVGEAPQQLEGRAEKPDDTIDHVIDMHGRIIDMALSPDQRYLYVNTRPWTQPLQKTRNVRRSFTIAQEIEIHVIDLSTFLEVGLVFRSHKAHTKEYNCAFLFLDVSKHYVASGSDDKQGYLWDRHYGICLNHFPHDDVVNTVAFNPCDEEMLVTVGDDHKIKRPHELQANTSGSSDSAEEEFPGSAPFHMNIKNLYLLSTIFDFTDSILYKESTRAWLPSQLTCTGRGRPIQSSSGDVQHERGIEGPSAEDAQDIFVHLSAGWGQDLHQPQCTLGRT</sequence>
<evidence type="ECO:0000313" key="4">
    <source>
        <dbReference type="Proteomes" id="UP000245119"/>
    </source>
</evidence>
<dbReference type="GO" id="GO:0016567">
    <property type="term" value="P:protein ubiquitination"/>
    <property type="evidence" value="ECO:0007669"/>
    <property type="project" value="InterPro"/>
</dbReference>
<dbReference type="InterPro" id="IPR001680">
    <property type="entry name" value="WD40_rpt"/>
</dbReference>
<dbReference type="InterPro" id="IPR042508">
    <property type="entry name" value="FBXW5"/>
</dbReference>
<dbReference type="PROSITE" id="PS50082">
    <property type="entry name" value="WD_REPEATS_2"/>
    <property type="match status" value="2"/>
</dbReference>
<dbReference type="InterPro" id="IPR015943">
    <property type="entry name" value="WD40/YVTN_repeat-like_dom_sf"/>
</dbReference>
<reference evidence="3 4" key="1">
    <citation type="submission" date="2018-04" db="EMBL/GenBank/DDBJ databases">
        <title>The genome of golden apple snail Pomacea canaliculata provides insight into stress tolerance and invasive adaptation.</title>
        <authorList>
            <person name="Liu C."/>
            <person name="Liu B."/>
            <person name="Ren Y."/>
            <person name="Zhang Y."/>
            <person name="Wang H."/>
            <person name="Li S."/>
            <person name="Jiang F."/>
            <person name="Yin L."/>
            <person name="Zhang G."/>
            <person name="Qian W."/>
            <person name="Fan W."/>
        </authorList>
    </citation>
    <scope>NUCLEOTIDE SEQUENCE [LARGE SCALE GENOMIC DNA]</scope>
    <source>
        <strain evidence="3">SZHN2017</strain>
        <tissue evidence="3">Muscle</tissue>
    </source>
</reference>
<organism evidence="3 4">
    <name type="scientific">Pomacea canaliculata</name>
    <name type="common">Golden apple snail</name>
    <dbReference type="NCBI Taxonomy" id="400727"/>
    <lineage>
        <taxon>Eukaryota</taxon>
        <taxon>Metazoa</taxon>
        <taxon>Spiralia</taxon>
        <taxon>Lophotrochozoa</taxon>
        <taxon>Mollusca</taxon>
        <taxon>Gastropoda</taxon>
        <taxon>Caenogastropoda</taxon>
        <taxon>Architaenioglossa</taxon>
        <taxon>Ampullarioidea</taxon>
        <taxon>Ampullariidae</taxon>
        <taxon>Pomacea</taxon>
    </lineage>
</organism>
<dbReference type="Gene3D" id="2.130.10.10">
    <property type="entry name" value="YVTN repeat-like/Quinoprotein amine dehydrogenase"/>
    <property type="match status" value="3"/>
</dbReference>
<dbReference type="InterPro" id="IPR036322">
    <property type="entry name" value="WD40_repeat_dom_sf"/>
</dbReference>